<accession>A0AAD7X656</accession>
<evidence type="ECO:0000313" key="1">
    <source>
        <dbReference type="EMBL" id="KAJ8469630.1"/>
    </source>
</evidence>
<keyword evidence="2" id="KW-1185">Reference proteome</keyword>
<name>A0AAD7X656_9APHY</name>
<dbReference type="AlphaFoldDB" id="A0AAD7X656"/>
<dbReference type="Proteomes" id="UP001215151">
    <property type="component" value="Unassembled WGS sequence"/>
</dbReference>
<evidence type="ECO:0000313" key="2">
    <source>
        <dbReference type="Proteomes" id="UP001215151"/>
    </source>
</evidence>
<gene>
    <name evidence="1" type="ORF">ONZ51_g8857</name>
</gene>
<comment type="caution">
    <text evidence="1">The sequence shown here is derived from an EMBL/GenBank/DDBJ whole genome shotgun (WGS) entry which is preliminary data.</text>
</comment>
<reference evidence="1" key="1">
    <citation type="submission" date="2022-11" db="EMBL/GenBank/DDBJ databases">
        <title>Genome Sequence of Cubamyces cubensis.</title>
        <authorList>
            <person name="Buettner E."/>
        </authorList>
    </citation>
    <scope>NUCLEOTIDE SEQUENCE</scope>
    <source>
        <strain evidence="1">MPL-01</strain>
    </source>
</reference>
<dbReference type="EMBL" id="JAPEVG010000281">
    <property type="protein sequence ID" value="KAJ8469630.1"/>
    <property type="molecule type" value="Genomic_DNA"/>
</dbReference>
<organism evidence="1 2">
    <name type="scientific">Trametes cubensis</name>
    <dbReference type="NCBI Taxonomy" id="1111947"/>
    <lineage>
        <taxon>Eukaryota</taxon>
        <taxon>Fungi</taxon>
        <taxon>Dikarya</taxon>
        <taxon>Basidiomycota</taxon>
        <taxon>Agaricomycotina</taxon>
        <taxon>Agaricomycetes</taxon>
        <taxon>Polyporales</taxon>
        <taxon>Polyporaceae</taxon>
        <taxon>Trametes</taxon>
    </lineage>
</organism>
<sequence>MSTYINYAIADIVPHIATSSHIEVSYDHPFDIAALGGILPRRKADALDDTATRALEAKADFVRSVKRCKRSDEDVDKIHKRLANLLSSTSIATVRKRIHREGEAVRLRKRFLKRTRLSPVAVAVGGGLQYAFTFRPMLNVVVQPASAVTEDIDVLMSVSSDECIDQDVTIDQQQGRAQEFLPAHQSAEVRASGLVSTDIMEIEDKPRMILALDTAASIPHDDNDQVMVPVDMNTFVSRFLARFAAKSTSSNLLPSGPFHGVSKSSHRAFTPIAHTVYSPFTQTVETIEEESLFTPRVSSANSPSLDFLAEEEDNASPVVGSVALDAFSGTGERFASLEEDLFSEHGDEAFGQSPRQDILTYTSNLAVLPESGASWVEADSRDWSPAAMGLLAPTQLSASNADDLFIEDAGEAHGHHGPYTPVRTPVELKVDVFGPVLLLGPQQREYTARIGGIDTPHAIYADRSVQQSHELESEEIQDEIMDGDEQERFFSLPPSPSPSSPLLSSTEHQYSGLHHVDPRKWHSRESRILQDFEEDDEAVVVDVDEALDSELVEPLVVPGTTDTYLESLVFLLDKWTCEDVCDSQVPSHRDCLFSGGYESWYDDLDDDALFSPAVLISGLDFAITSPPQAVPGDFDTPSQTHVSLRLCLGERISLVPSSPLALAAPPPVVATHAFWGSPSLLDLDSEAQPAALPEPYVPGPCDALETLRRDVSLNCAASPAQSYSSLFDGPQDDLALSELQDARSAYFDCDESAALVSPVLSPNPSAGYVLPSAWQASLDSMDGSQI</sequence>
<proteinExistence type="predicted"/>
<protein>
    <submittedName>
        <fullName evidence="1">Uncharacterized protein</fullName>
    </submittedName>
</protein>